<evidence type="ECO:0000313" key="2">
    <source>
        <dbReference type="EMBL" id="MFC4109637.1"/>
    </source>
</evidence>
<dbReference type="Proteomes" id="UP001595868">
    <property type="component" value="Unassembled WGS sequence"/>
</dbReference>
<protein>
    <recommendedName>
        <fullName evidence="4">Peptidoglycan binding domain-containing protein</fullName>
    </recommendedName>
</protein>
<dbReference type="EMBL" id="JBHSBN010000026">
    <property type="protein sequence ID" value="MFC4109637.1"/>
    <property type="molecule type" value="Genomic_DNA"/>
</dbReference>
<comment type="caution">
    <text evidence="2">The sequence shown here is derived from an EMBL/GenBank/DDBJ whole genome shotgun (WGS) entry which is preliminary data.</text>
</comment>
<name>A0ABV8KUU2_9ACTN</name>
<organism evidence="2 3">
    <name type="scientific">Micromonospora zhanjiangensis</name>
    <dbReference type="NCBI Taxonomy" id="1522057"/>
    <lineage>
        <taxon>Bacteria</taxon>
        <taxon>Bacillati</taxon>
        <taxon>Actinomycetota</taxon>
        <taxon>Actinomycetes</taxon>
        <taxon>Micromonosporales</taxon>
        <taxon>Micromonosporaceae</taxon>
        <taxon>Micromonospora</taxon>
    </lineage>
</organism>
<dbReference type="Gene3D" id="2.40.420.20">
    <property type="match status" value="1"/>
</dbReference>
<feature type="coiled-coil region" evidence="1">
    <location>
        <begin position="209"/>
        <end position="236"/>
    </location>
</feature>
<evidence type="ECO:0000313" key="3">
    <source>
        <dbReference type="Proteomes" id="UP001595868"/>
    </source>
</evidence>
<evidence type="ECO:0008006" key="4">
    <source>
        <dbReference type="Google" id="ProtNLM"/>
    </source>
</evidence>
<keyword evidence="1" id="KW-0175">Coiled coil</keyword>
<accession>A0ABV8KUU2</accession>
<dbReference type="Gene3D" id="1.10.101.10">
    <property type="entry name" value="PGBD-like superfamily/PGBD"/>
    <property type="match status" value="1"/>
</dbReference>
<keyword evidence="3" id="KW-1185">Reference proteome</keyword>
<dbReference type="InterPro" id="IPR036365">
    <property type="entry name" value="PGBD-like_sf"/>
</dbReference>
<evidence type="ECO:0000256" key="1">
    <source>
        <dbReference type="SAM" id="Coils"/>
    </source>
</evidence>
<dbReference type="RefSeq" id="WP_377551248.1">
    <property type="nucleotide sequence ID" value="NZ_JBHSBN010000026.1"/>
</dbReference>
<dbReference type="InterPro" id="IPR036366">
    <property type="entry name" value="PGBDSf"/>
</dbReference>
<gene>
    <name evidence="2" type="ORF">ACFOX0_27355</name>
</gene>
<proteinExistence type="predicted"/>
<dbReference type="SUPFAM" id="SSF47090">
    <property type="entry name" value="PGBD-like"/>
    <property type="match status" value="1"/>
</dbReference>
<reference evidence="3" key="1">
    <citation type="journal article" date="2019" name="Int. J. Syst. Evol. Microbiol.">
        <title>The Global Catalogue of Microorganisms (GCM) 10K type strain sequencing project: providing services to taxonomists for standard genome sequencing and annotation.</title>
        <authorList>
            <consortium name="The Broad Institute Genomics Platform"/>
            <consortium name="The Broad Institute Genome Sequencing Center for Infectious Disease"/>
            <person name="Wu L."/>
            <person name="Ma J."/>
        </authorList>
    </citation>
    <scope>NUCLEOTIDE SEQUENCE [LARGE SCALE GENOMIC DNA]</scope>
    <source>
        <strain evidence="3">2902at01</strain>
    </source>
</reference>
<sequence length="431" mass="44264">MVAGAVLLAVAGAVSPMLIKSPQQVAAEAQPPPRSILTAPVEQRVLRDTVILRGEVGPLQSFSVTPGVRGDGKAVVTAVKARQGDRISAGTVVLEVGARPLIVLPGSTPAFRDLKPGADGKDVAQLQSALDRMGFRTGDRAGFFGAGTKRALTRFYDSKGYRPLPVSDNDQKQVDDARRQVVAGERAVTDARDAQTALARDANASGQQKREAAKALSRAREDLVAARQQLDEITQVTGPMLPQGEYAFLPSFPARIDALKAVVGAEVATPLVTFSAGPLVVKGVLTEAQRVSCKPGQKVEIAGDGDLAAKGEVTSIGGQAVQPSADDKGAAPQPSGVPVVVTPVAPLETRASGQNVRLTIETASSGGSELVVPVSAIYAGADGATYVTRRSGDGEESQVSVEPGMSAQGLVAITVRSGSLQAGDLVTVGSG</sequence>